<dbReference type="InterPro" id="IPR023213">
    <property type="entry name" value="CAT-like_dom_sf"/>
</dbReference>
<keyword evidence="8" id="KW-0472">Membrane</keyword>
<dbReference type="GO" id="GO:0004144">
    <property type="term" value="F:diacylglycerol O-acyltransferase activity"/>
    <property type="evidence" value="ECO:0007669"/>
    <property type="project" value="UniProtKB-EC"/>
</dbReference>
<name>A0A139ARP0_GONPJ</name>
<proteinExistence type="inferred from homology"/>
<dbReference type="Pfam" id="PF06974">
    <property type="entry name" value="WS_DGAT_C"/>
    <property type="match status" value="1"/>
</dbReference>
<dbReference type="EMBL" id="KQ965738">
    <property type="protein sequence ID" value="KXS19401.1"/>
    <property type="molecule type" value="Genomic_DNA"/>
</dbReference>
<dbReference type="InterPro" id="IPR045034">
    <property type="entry name" value="O-acyltransferase_WSD1-like"/>
</dbReference>
<dbReference type="PANTHER" id="PTHR31650">
    <property type="entry name" value="O-ACYLTRANSFERASE (WSD1-LIKE) FAMILY PROTEIN"/>
    <property type="match status" value="1"/>
</dbReference>
<dbReference type="GO" id="GO:0047196">
    <property type="term" value="F:long-chain-alcohol O-fatty-acyltransferase activity"/>
    <property type="evidence" value="ECO:0007669"/>
    <property type="project" value="UniProtKB-EC"/>
</dbReference>
<evidence type="ECO:0000256" key="5">
    <source>
        <dbReference type="ARBA" id="ARBA00024360"/>
    </source>
</evidence>
<dbReference type="PANTHER" id="PTHR31650:SF1">
    <property type="entry name" value="WAX ESTER SYNTHASE_DIACYLGLYCEROL ACYLTRANSFERASE 4-RELATED"/>
    <property type="match status" value="1"/>
</dbReference>
<sequence>MDSVTSAVTEIVAILTSSPMLLFIVLLLVPGFFFWHRKRLPYDPISDENEGIQAIAAGVHHRAMSVPSAALVEGQLPYPIPGLCIQAVMWFAKDVPAREEVITALTPITEKHYRYRAIAVRETSSGNVVWAETKVNLERHVVETTVTGEDEVQQYINDHISTKLSRDKPLWEVHIVHNRNGGKSVVVWYVDHAIGDGVSLMIVAHEAFRDANGADVPFVIPPKRPFFPTDMSFWQKLKYGATAFWSSLKIVYITQVLKDSSTVLHSGTFPNYVHHFPRVFILAPAISMEYLQKIRTAFLESKGYKVTLNDVLFSIFTSTIRRYLLYRKDPRYLDETSRKKLLLRIFMPLMFPRDPELLSDDMLHNYWSMISGKMAIGIDDAIERLVESKKVMDKIKSENQAWHMRQIQLRCIDLLGYDAMRYISIRATTAHTLAWSNVPGFEHKVSFAGRVVDDMNFILAVPISYITVFSYSGHVNATWTVDPELVTDREKLGFFQNLSVKELGDALGVVGDPVWKEGEMTTVN</sequence>
<evidence type="ECO:0000313" key="11">
    <source>
        <dbReference type="EMBL" id="KXS19401.1"/>
    </source>
</evidence>
<keyword evidence="8" id="KW-0812">Transmembrane</keyword>
<comment type="catalytic activity">
    <reaction evidence="6">
        <text>a long chain fatty alcohol + a fatty acyl-CoA = a long-chain alcohol wax ester + CoA</text>
        <dbReference type="Rhea" id="RHEA:38443"/>
        <dbReference type="ChEBI" id="CHEBI:17135"/>
        <dbReference type="ChEBI" id="CHEBI:57287"/>
        <dbReference type="ChEBI" id="CHEBI:77636"/>
        <dbReference type="ChEBI" id="CHEBI:235323"/>
        <dbReference type="EC" id="2.3.1.75"/>
    </reaction>
</comment>
<evidence type="ECO:0000256" key="4">
    <source>
        <dbReference type="ARBA" id="ARBA00023315"/>
    </source>
</evidence>
<evidence type="ECO:0000256" key="2">
    <source>
        <dbReference type="ARBA" id="ARBA00005189"/>
    </source>
</evidence>
<dbReference type="GO" id="GO:0005886">
    <property type="term" value="C:plasma membrane"/>
    <property type="evidence" value="ECO:0007669"/>
    <property type="project" value="TreeGrafter"/>
</dbReference>
<evidence type="ECO:0000259" key="9">
    <source>
        <dbReference type="Pfam" id="PF03007"/>
    </source>
</evidence>
<gene>
    <name evidence="11" type="ORF">M427DRAFT_67063</name>
</gene>
<comment type="similarity">
    <text evidence="5">In the N-terminal section; belongs to the long-chain O-acyltransferase family.</text>
</comment>
<evidence type="ECO:0000256" key="7">
    <source>
        <dbReference type="ARBA" id="ARBA00048109"/>
    </source>
</evidence>
<dbReference type="UniPathway" id="UPA00282"/>
<dbReference type="Proteomes" id="UP000070544">
    <property type="component" value="Unassembled WGS sequence"/>
</dbReference>
<keyword evidence="3" id="KW-0808">Transferase</keyword>
<dbReference type="Pfam" id="PF03007">
    <property type="entry name" value="WS_DGAT_cat"/>
    <property type="match status" value="1"/>
</dbReference>
<dbReference type="SUPFAM" id="SSF52777">
    <property type="entry name" value="CoA-dependent acyltransferases"/>
    <property type="match status" value="1"/>
</dbReference>
<dbReference type="OrthoDB" id="619536at2759"/>
<evidence type="ECO:0000256" key="3">
    <source>
        <dbReference type="ARBA" id="ARBA00022679"/>
    </source>
</evidence>
<evidence type="ECO:0000259" key="10">
    <source>
        <dbReference type="Pfam" id="PF06974"/>
    </source>
</evidence>
<comment type="pathway">
    <text evidence="1">Glycerolipid metabolism; triacylglycerol biosynthesis.</text>
</comment>
<feature type="domain" description="O-acyltransferase WSD1 C-terminal" evidence="10">
    <location>
        <begin position="365"/>
        <end position="492"/>
    </location>
</feature>
<dbReference type="InterPro" id="IPR004255">
    <property type="entry name" value="O-acyltransferase_WSD1_N"/>
</dbReference>
<keyword evidence="12" id="KW-1185">Reference proteome</keyword>
<accession>A0A139ARP0</accession>
<evidence type="ECO:0000256" key="1">
    <source>
        <dbReference type="ARBA" id="ARBA00004771"/>
    </source>
</evidence>
<feature type="transmembrane region" description="Helical" evidence="8">
    <location>
        <begin position="12"/>
        <end position="35"/>
    </location>
</feature>
<reference evidence="11 12" key="1">
    <citation type="journal article" date="2015" name="Genome Biol. Evol.">
        <title>Phylogenomic analyses indicate that early fungi evolved digesting cell walls of algal ancestors of land plants.</title>
        <authorList>
            <person name="Chang Y."/>
            <person name="Wang S."/>
            <person name="Sekimoto S."/>
            <person name="Aerts A.L."/>
            <person name="Choi C."/>
            <person name="Clum A."/>
            <person name="LaButti K.M."/>
            <person name="Lindquist E.A."/>
            <person name="Yee Ngan C."/>
            <person name="Ohm R.A."/>
            <person name="Salamov A.A."/>
            <person name="Grigoriev I.V."/>
            <person name="Spatafora J.W."/>
            <person name="Berbee M.L."/>
        </authorList>
    </citation>
    <scope>NUCLEOTIDE SEQUENCE [LARGE SCALE GENOMIC DNA]</scope>
    <source>
        <strain evidence="11 12">JEL478</strain>
    </source>
</reference>
<comment type="pathway">
    <text evidence="2">Lipid metabolism.</text>
</comment>
<evidence type="ECO:0000313" key="12">
    <source>
        <dbReference type="Proteomes" id="UP000070544"/>
    </source>
</evidence>
<organism evidence="11 12">
    <name type="scientific">Gonapodya prolifera (strain JEL478)</name>
    <name type="common">Monoblepharis prolifera</name>
    <dbReference type="NCBI Taxonomy" id="1344416"/>
    <lineage>
        <taxon>Eukaryota</taxon>
        <taxon>Fungi</taxon>
        <taxon>Fungi incertae sedis</taxon>
        <taxon>Chytridiomycota</taxon>
        <taxon>Chytridiomycota incertae sedis</taxon>
        <taxon>Monoblepharidomycetes</taxon>
        <taxon>Monoblepharidales</taxon>
        <taxon>Gonapodyaceae</taxon>
        <taxon>Gonapodya</taxon>
    </lineage>
</organism>
<dbReference type="InterPro" id="IPR009721">
    <property type="entry name" value="O-acyltransferase_WSD1_C"/>
</dbReference>
<keyword evidence="4" id="KW-0012">Acyltransferase</keyword>
<keyword evidence="8" id="KW-1133">Transmembrane helix</keyword>
<dbReference type="GO" id="GO:0019432">
    <property type="term" value="P:triglyceride biosynthetic process"/>
    <property type="evidence" value="ECO:0007669"/>
    <property type="project" value="UniProtKB-UniPathway"/>
</dbReference>
<dbReference type="AlphaFoldDB" id="A0A139ARP0"/>
<comment type="catalytic activity">
    <reaction evidence="7">
        <text>an acyl-CoA + a 1,2-diacyl-sn-glycerol = a triacyl-sn-glycerol + CoA</text>
        <dbReference type="Rhea" id="RHEA:10868"/>
        <dbReference type="ChEBI" id="CHEBI:17815"/>
        <dbReference type="ChEBI" id="CHEBI:57287"/>
        <dbReference type="ChEBI" id="CHEBI:58342"/>
        <dbReference type="ChEBI" id="CHEBI:64615"/>
        <dbReference type="EC" id="2.3.1.20"/>
    </reaction>
</comment>
<dbReference type="STRING" id="1344416.A0A139ARP0"/>
<protein>
    <submittedName>
        <fullName evidence="11">Uncharacterized protein</fullName>
    </submittedName>
</protein>
<dbReference type="Gene3D" id="3.30.559.10">
    <property type="entry name" value="Chloramphenicol acetyltransferase-like domain"/>
    <property type="match status" value="1"/>
</dbReference>
<evidence type="ECO:0000256" key="8">
    <source>
        <dbReference type="SAM" id="Phobius"/>
    </source>
</evidence>
<evidence type="ECO:0000256" key="6">
    <source>
        <dbReference type="ARBA" id="ARBA00047604"/>
    </source>
</evidence>
<feature type="domain" description="O-acyltransferase WSD1-like N-terminal" evidence="9">
    <location>
        <begin position="101"/>
        <end position="208"/>
    </location>
</feature>